<dbReference type="GO" id="GO:0005886">
    <property type="term" value="C:plasma membrane"/>
    <property type="evidence" value="ECO:0007669"/>
    <property type="project" value="UniProtKB-SubCell"/>
</dbReference>
<reference evidence="21 22" key="1">
    <citation type="submission" date="2020-08" db="EMBL/GenBank/DDBJ databases">
        <title>Complete Genome Sequence of Effusibacillus dendaii Strain skT53, Isolated from Farmland soil.</title>
        <authorList>
            <person name="Konishi T."/>
            <person name="Kawasaki H."/>
        </authorList>
    </citation>
    <scope>NUCLEOTIDE SEQUENCE [LARGE SCALE GENOMIC DNA]</scope>
    <source>
        <strain evidence="22">skT53</strain>
    </source>
</reference>
<dbReference type="AlphaFoldDB" id="A0A7I8DB57"/>
<accession>A0A7I8DB57</accession>
<evidence type="ECO:0000256" key="4">
    <source>
        <dbReference type="ARBA" id="ARBA00005189"/>
    </source>
</evidence>
<evidence type="ECO:0000256" key="3">
    <source>
        <dbReference type="ARBA" id="ARBA00005042"/>
    </source>
</evidence>
<organism evidence="21 22">
    <name type="scientific">Effusibacillus dendaii</name>
    <dbReference type="NCBI Taxonomy" id="2743772"/>
    <lineage>
        <taxon>Bacteria</taxon>
        <taxon>Bacillati</taxon>
        <taxon>Bacillota</taxon>
        <taxon>Bacilli</taxon>
        <taxon>Bacillales</taxon>
        <taxon>Alicyclobacillaceae</taxon>
        <taxon>Effusibacillus</taxon>
    </lineage>
</organism>
<dbReference type="PIRSF" id="PIRSF000847">
    <property type="entry name" value="Phos_ph_gly_syn"/>
    <property type="match status" value="1"/>
</dbReference>
<evidence type="ECO:0000256" key="16">
    <source>
        <dbReference type="ARBA" id="ARBA00023264"/>
    </source>
</evidence>
<dbReference type="InterPro" id="IPR050324">
    <property type="entry name" value="CDP-alcohol_PTase-I"/>
</dbReference>
<evidence type="ECO:0000256" key="19">
    <source>
        <dbReference type="RuleBase" id="RU003750"/>
    </source>
</evidence>
<feature type="transmembrane region" description="Helical" evidence="20">
    <location>
        <begin position="164"/>
        <end position="182"/>
    </location>
</feature>
<dbReference type="KEGG" id="eff:skT53_07350"/>
<keyword evidence="12 20" id="KW-1133">Transmembrane helix</keyword>
<dbReference type="PROSITE" id="PS00379">
    <property type="entry name" value="CDP_ALCOHOL_P_TRANSF"/>
    <property type="match status" value="1"/>
</dbReference>
<dbReference type="FunFam" id="1.20.120.1760:FF:000004">
    <property type="entry name" value="CDP-diacylglycerol--glycerol-3-phosphate 3-phosphatidyltransferase"/>
    <property type="match status" value="1"/>
</dbReference>
<keyword evidence="15" id="KW-0594">Phospholipid biosynthesis</keyword>
<evidence type="ECO:0000256" key="18">
    <source>
        <dbReference type="NCBIfam" id="TIGR00560"/>
    </source>
</evidence>
<dbReference type="UniPathway" id="UPA00084">
    <property type="reaction ID" value="UER00503"/>
</dbReference>
<dbReference type="RefSeq" id="WP_200759828.1">
    <property type="nucleotide sequence ID" value="NZ_AP023366.1"/>
</dbReference>
<evidence type="ECO:0000256" key="17">
    <source>
        <dbReference type="ARBA" id="ARBA00048586"/>
    </source>
</evidence>
<evidence type="ECO:0000256" key="10">
    <source>
        <dbReference type="ARBA" id="ARBA00022679"/>
    </source>
</evidence>
<evidence type="ECO:0000313" key="22">
    <source>
        <dbReference type="Proteomes" id="UP000593802"/>
    </source>
</evidence>
<dbReference type="InterPro" id="IPR004570">
    <property type="entry name" value="Phosphatidylglycerol_P_synth"/>
</dbReference>
<evidence type="ECO:0000256" key="15">
    <source>
        <dbReference type="ARBA" id="ARBA00023209"/>
    </source>
</evidence>
<comment type="subcellular location">
    <subcellularLocation>
        <location evidence="2">Cell membrane</location>
        <topology evidence="2">Multi-pass membrane protein</topology>
    </subcellularLocation>
</comment>
<dbReference type="InterPro" id="IPR048254">
    <property type="entry name" value="CDP_ALCOHOL_P_TRANSF_CS"/>
</dbReference>
<gene>
    <name evidence="21" type="primary">pgsA_1</name>
    <name evidence="21" type="ORF">skT53_07350</name>
</gene>
<dbReference type="Proteomes" id="UP000593802">
    <property type="component" value="Chromosome"/>
</dbReference>
<dbReference type="GO" id="GO:0008444">
    <property type="term" value="F:CDP-diacylglycerol-glycerol-3-phosphate 3-phosphatidyltransferase activity"/>
    <property type="evidence" value="ECO:0007669"/>
    <property type="project" value="UniProtKB-UniRule"/>
</dbReference>
<feature type="transmembrane region" description="Helical" evidence="20">
    <location>
        <begin position="12"/>
        <end position="28"/>
    </location>
</feature>
<comment type="pathway">
    <text evidence="3">Phospholipid metabolism; phosphatidylglycerol biosynthesis; phosphatidylglycerol from CDP-diacylglycerol: step 1/2.</text>
</comment>
<evidence type="ECO:0000256" key="6">
    <source>
        <dbReference type="ARBA" id="ARBA00013170"/>
    </source>
</evidence>
<evidence type="ECO:0000256" key="8">
    <source>
        <dbReference type="ARBA" id="ARBA00022475"/>
    </source>
</evidence>
<comment type="pathway">
    <text evidence="4">Lipid metabolism.</text>
</comment>
<keyword evidence="22" id="KW-1185">Reference proteome</keyword>
<evidence type="ECO:0000256" key="7">
    <source>
        <dbReference type="ARBA" id="ARBA00014944"/>
    </source>
</evidence>
<sequence length="193" mass="21234">MNLANRITIARIFLIPVILFFLLIRFEFGNFTIGGYTITVSEIIAALVFIIAAATDGLDGYIARKRKLVTNFGKFLDPLADKLLVTAALVALVEMQRIGAIVAIVIIFREFVISGLRTIAASEGIILAASKLGKIKTAFQIIAISALILHNFPFAYIGFPFDQLMLYAAVIVTIWSGADYLWKNKHVILSGRI</sequence>
<evidence type="ECO:0000313" key="21">
    <source>
        <dbReference type="EMBL" id="BCJ85750.1"/>
    </source>
</evidence>
<dbReference type="EMBL" id="AP023366">
    <property type="protein sequence ID" value="BCJ85750.1"/>
    <property type="molecule type" value="Genomic_DNA"/>
</dbReference>
<comment type="function">
    <text evidence="1">This protein catalyzes the committed step to the synthesis of the acidic phospholipids.</text>
</comment>
<evidence type="ECO:0000256" key="9">
    <source>
        <dbReference type="ARBA" id="ARBA00022516"/>
    </source>
</evidence>
<dbReference type="Gene3D" id="1.20.120.1760">
    <property type="match status" value="1"/>
</dbReference>
<dbReference type="PANTHER" id="PTHR14269:SF62">
    <property type="entry name" value="CDP-DIACYLGLYCEROL--GLYCEROL-3-PHOSPHATE 3-PHOSPHATIDYLTRANSFERASE 1, CHLOROPLASTIC"/>
    <property type="match status" value="1"/>
</dbReference>
<evidence type="ECO:0000256" key="5">
    <source>
        <dbReference type="ARBA" id="ARBA00010441"/>
    </source>
</evidence>
<protein>
    <recommendedName>
        <fullName evidence="7 18">CDP-diacylglycerol--glycerol-3-phosphate 3-phosphatidyltransferase</fullName>
        <ecNumber evidence="6 18">2.7.8.5</ecNumber>
    </recommendedName>
</protein>
<feature type="transmembrane region" description="Helical" evidence="20">
    <location>
        <begin position="137"/>
        <end position="158"/>
    </location>
</feature>
<evidence type="ECO:0000256" key="2">
    <source>
        <dbReference type="ARBA" id="ARBA00004651"/>
    </source>
</evidence>
<keyword evidence="13" id="KW-0443">Lipid metabolism</keyword>
<dbReference type="InterPro" id="IPR000462">
    <property type="entry name" value="CDP-OH_P_trans"/>
</dbReference>
<keyword evidence="9" id="KW-0444">Lipid biosynthesis</keyword>
<evidence type="ECO:0000256" key="13">
    <source>
        <dbReference type="ARBA" id="ARBA00023098"/>
    </source>
</evidence>
<keyword evidence="11 20" id="KW-0812">Transmembrane</keyword>
<comment type="catalytic activity">
    <reaction evidence="17">
        <text>a CDP-1,2-diacyl-sn-glycerol + sn-glycerol 3-phosphate = a 1,2-diacyl-sn-glycero-3-phospho-(1'-sn-glycero-3'-phosphate) + CMP + H(+)</text>
        <dbReference type="Rhea" id="RHEA:12593"/>
        <dbReference type="ChEBI" id="CHEBI:15378"/>
        <dbReference type="ChEBI" id="CHEBI:57597"/>
        <dbReference type="ChEBI" id="CHEBI:58332"/>
        <dbReference type="ChEBI" id="CHEBI:60110"/>
        <dbReference type="ChEBI" id="CHEBI:60377"/>
        <dbReference type="EC" id="2.7.8.5"/>
    </reaction>
</comment>
<name>A0A7I8DB57_9BACL</name>
<evidence type="ECO:0000256" key="12">
    <source>
        <dbReference type="ARBA" id="ARBA00022989"/>
    </source>
</evidence>
<dbReference type="InterPro" id="IPR043130">
    <property type="entry name" value="CDP-OH_PTrfase_TM_dom"/>
</dbReference>
<keyword evidence="16" id="KW-1208">Phospholipid metabolism</keyword>
<proteinExistence type="inferred from homology"/>
<dbReference type="NCBIfam" id="TIGR00560">
    <property type="entry name" value="pgsA"/>
    <property type="match status" value="1"/>
</dbReference>
<evidence type="ECO:0000256" key="20">
    <source>
        <dbReference type="SAM" id="Phobius"/>
    </source>
</evidence>
<evidence type="ECO:0000256" key="14">
    <source>
        <dbReference type="ARBA" id="ARBA00023136"/>
    </source>
</evidence>
<keyword evidence="8" id="KW-1003">Cell membrane</keyword>
<dbReference type="EC" id="2.7.8.5" evidence="6 18"/>
<evidence type="ECO:0000256" key="11">
    <source>
        <dbReference type="ARBA" id="ARBA00022692"/>
    </source>
</evidence>
<comment type="similarity">
    <text evidence="5 19">Belongs to the CDP-alcohol phosphatidyltransferase class-I family.</text>
</comment>
<keyword evidence="10 19" id="KW-0808">Transferase</keyword>
<evidence type="ECO:0000256" key="1">
    <source>
        <dbReference type="ARBA" id="ARBA00003973"/>
    </source>
</evidence>
<dbReference type="PANTHER" id="PTHR14269">
    <property type="entry name" value="CDP-DIACYLGLYCEROL--GLYCEROL-3-PHOSPHATE 3-PHOSPHATIDYLTRANSFERASE-RELATED"/>
    <property type="match status" value="1"/>
</dbReference>
<dbReference type="GO" id="GO:0006655">
    <property type="term" value="P:phosphatidylglycerol biosynthetic process"/>
    <property type="evidence" value="ECO:0007669"/>
    <property type="project" value="UniProtKB-UniPathway"/>
</dbReference>
<dbReference type="Pfam" id="PF01066">
    <property type="entry name" value="CDP-OH_P_transf"/>
    <property type="match status" value="1"/>
</dbReference>
<feature type="transmembrane region" description="Helical" evidence="20">
    <location>
        <begin position="34"/>
        <end position="54"/>
    </location>
</feature>
<keyword evidence="14 20" id="KW-0472">Membrane</keyword>